<dbReference type="Pfam" id="PF23915">
    <property type="entry name" value="SusG_C"/>
    <property type="match status" value="1"/>
</dbReference>
<dbReference type="InterPro" id="IPR056300">
    <property type="entry name" value="SusG-like_C"/>
</dbReference>
<keyword evidence="2 5" id="KW-0378">Hydrolase</keyword>
<dbReference type="EMBL" id="VDLY02000025">
    <property type="protein sequence ID" value="KAB8159470.1"/>
    <property type="molecule type" value="Genomic_DNA"/>
</dbReference>
<evidence type="ECO:0000256" key="3">
    <source>
        <dbReference type="ARBA" id="ARBA00023295"/>
    </source>
</evidence>
<dbReference type="InterPro" id="IPR017853">
    <property type="entry name" value="GH"/>
</dbReference>
<feature type="domain" description="Glycosyl hydrolase family 13 catalytic" evidence="4">
    <location>
        <begin position="28"/>
        <end position="447"/>
    </location>
</feature>
<dbReference type="AlphaFoldDB" id="A0A5N5ZVS5"/>
<dbReference type="GO" id="GO:0009313">
    <property type="term" value="P:oligosaccharide catabolic process"/>
    <property type="evidence" value="ECO:0007669"/>
    <property type="project" value="TreeGrafter"/>
</dbReference>
<sequence>MNGEVTDRQHAAPHTRGDSWWQRAVVYQVYPRSFQDSDGDGVGDIHGILQRVDHLAELGVDVVWLSPIYRSPQDDNGYDISDYQDIDPTFGTLGDLDELLAALHARGMKLVMDLVVNHTSDEHPWFVESRSSPDNPKRDWYWWRPARPGMEPGTPGAEPTNWASFFSGPAWEYDPATDAYYLHLFSRKQPDLNWENPKVRQAVYAMMRWWLDRGVDGFRMDVINLVSKDVRADGSLLDVPVEEGPYGDPGVATANGPRLHEFLQEMHREVFEGRRDGLLLVGETPGATVEDGKLLTDPARGELDMVFTFEHVSLDHGPGGRFDLVPLDLRDLKATLGRWQAGLNDTGWNALYWNNHDQPRVVSRYGNDREYRRESAATLAIVLHLHRGTPYLYQGEELGMTNAHFTALDQYRDIESLRYAAAESERGRLSEEQLLAQLAAGSRDNARTPMQWDDSPQAGFTTGEPWIAVNPNHDTINAAAALADPHSVLHVYRRLIALRHQDPVVQRGHFRLLLPEDPHLYAFTRTLDDEQLLVLGNFSDADRTADIGPGWDDAIPVIGSHPEPSTPAHGGRVTLRPWESVVLRRTLTR</sequence>
<dbReference type="SUPFAM" id="SSF51011">
    <property type="entry name" value="Glycosyl hydrolase domain"/>
    <property type="match status" value="1"/>
</dbReference>
<dbReference type="FunFam" id="3.90.400.10:FF:000002">
    <property type="entry name" value="Sucrose isomerase"/>
    <property type="match status" value="1"/>
</dbReference>
<name>A0A5N5ZVS5_9ACTN</name>
<dbReference type="CDD" id="cd11333">
    <property type="entry name" value="AmyAc_SI_OligoGlu_DGase"/>
    <property type="match status" value="1"/>
</dbReference>
<dbReference type="GO" id="GO:0004556">
    <property type="term" value="F:alpha-amylase activity"/>
    <property type="evidence" value="ECO:0007669"/>
    <property type="project" value="TreeGrafter"/>
</dbReference>
<dbReference type="Pfam" id="PF00128">
    <property type="entry name" value="Alpha-amylase"/>
    <property type="match status" value="1"/>
</dbReference>
<dbReference type="InterPro" id="IPR006047">
    <property type="entry name" value="GH13_cat_dom"/>
</dbReference>
<dbReference type="Gene3D" id="2.60.40.1180">
    <property type="entry name" value="Golgi alpha-mannosidase II"/>
    <property type="match status" value="1"/>
</dbReference>
<keyword evidence="6" id="KW-1185">Reference proteome</keyword>
<dbReference type="OrthoDB" id="9043248at2"/>
<dbReference type="PANTHER" id="PTHR10357">
    <property type="entry name" value="ALPHA-AMYLASE FAMILY MEMBER"/>
    <property type="match status" value="1"/>
</dbReference>
<dbReference type="RefSeq" id="WP_139674812.1">
    <property type="nucleotide sequence ID" value="NZ_VDLY02000025.1"/>
</dbReference>
<evidence type="ECO:0000313" key="5">
    <source>
        <dbReference type="EMBL" id="KAB8159470.1"/>
    </source>
</evidence>
<dbReference type="NCBIfam" id="NF008183">
    <property type="entry name" value="PRK10933.1"/>
    <property type="match status" value="1"/>
</dbReference>
<keyword evidence="3 5" id="KW-0326">Glycosidase</keyword>
<evidence type="ECO:0000313" key="6">
    <source>
        <dbReference type="Proteomes" id="UP000314251"/>
    </source>
</evidence>
<dbReference type="FunFam" id="3.20.20.80:FF:000064">
    <property type="entry name" value="Oligo-1,6-glucosidase"/>
    <property type="match status" value="1"/>
</dbReference>
<protein>
    <submittedName>
        <fullName evidence="5">Alpha,alpha-phosphotrehalase</fullName>
        <ecNumber evidence="5">3.2.1.93</ecNumber>
    </submittedName>
</protein>
<dbReference type="Gene3D" id="3.20.20.80">
    <property type="entry name" value="Glycosidases"/>
    <property type="match status" value="1"/>
</dbReference>
<dbReference type="SMART" id="SM00642">
    <property type="entry name" value="Aamy"/>
    <property type="match status" value="1"/>
</dbReference>
<evidence type="ECO:0000256" key="2">
    <source>
        <dbReference type="ARBA" id="ARBA00022801"/>
    </source>
</evidence>
<dbReference type="EC" id="3.2.1.93" evidence="5"/>
<proteinExistence type="inferred from homology"/>
<comment type="similarity">
    <text evidence="1">Belongs to the glycosyl hydrolase 13 family.</text>
</comment>
<evidence type="ECO:0000256" key="1">
    <source>
        <dbReference type="ARBA" id="ARBA00008061"/>
    </source>
</evidence>
<accession>A0A5N5ZVS5</accession>
<dbReference type="PANTHER" id="PTHR10357:SF179">
    <property type="entry name" value="NEUTRAL AND BASIC AMINO ACID TRANSPORT PROTEIN RBAT"/>
    <property type="match status" value="1"/>
</dbReference>
<dbReference type="InterPro" id="IPR013780">
    <property type="entry name" value="Glyco_hydro_b"/>
</dbReference>
<dbReference type="InterPro" id="IPR045857">
    <property type="entry name" value="O16G_dom_2"/>
</dbReference>
<dbReference type="GO" id="GO:0008788">
    <property type="term" value="F:alpha,alpha-phosphotrehalase activity"/>
    <property type="evidence" value="ECO:0007669"/>
    <property type="project" value="UniProtKB-EC"/>
</dbReference>
<dbReference type="Gene3D" id="3.90.400.10">
    <property type="entry name" value="Oligo-1,6-glucosidase, Domain 2"/>
    <property type="match status" value="1"/>
</dbReference>
<organism evidence="5 6">
    <name type="scientific">Streptomyces mimosae</name>
    <dbReference type="NCBI Taxonomy" id="2586635"/>
    <lineage>
        <taxon>Bacteria</taxon>
        <taxon>Bacillati</taxon>
        <taxon>Actinomycetota</taxon>
        <taxon>Actinomycetes</taxon>
        <taxon>Kitasatosporales</taxon>
        <taxon>Streptomycetaceae</taxon>
        <taxon>Streptomyces</taxon>
    </lineage>
</organism>
<gene>
    <name evidence="5" type="ORF">FH607_028440</name>
</gene>
<comment type="caution">
    <text evidence="5">The sequence shown here is derived from an EMBL/GenBank/DDBJ whole genome shotgun (WGS) entry which is preliminary data.</text>
</comment>
<evidence type="ECO:0000259" key="4">
    <source>
        <dbReference type="SMART" id="SM00642"/>
    </source>
</evidence>
<dbReference type="Proteomes" id="UP000314251">
    <property type="component" value="Unassembled WGS sequence"/>
</dbReference>
<dbReference type="SUPFAM" id="SSF51445">
    <property type="entry name" value="(Trans)glycosidases"/>
    <property type="match status" value="1"/>
</dbReference>
<reference evidence="5" key="1">
    <citation type="submission" date="2019-10" db="EMBL/GenBank/DDBJ databases">
        <title>Nonomuraea sp. nov., isolated from Phyllanthus amarus.</title>
        <authorList>
            <person name="Klykleung N."/>
            <person name="Tanasupawat S."/>
        </authorList>
    </citation>
    <scope>NUCLEOTIDE SEQUENCE [LARGE SCALE GENOMIC DNA]</scope>
    <source>
        <strain evidence="5">3MP-10</strain>
    </source>
</reference>